<organismHost>
    <name type="scientific">Sus scrofa</name>
    <name type="common">Pig</name>
    <dbReference type="NCBI Taxonomy" id="9823"/>
</organismHost>
<keyword evidence="1" id="KW-1133">Transmembrane helix</keyword>
<evidence type="ECO:0000313" key="2">
    <source>
        <dbReference type="EMBL" id="AAA51003.1"/>
    </source>
</evidence>
<reference evidence="2" key="1">
    <citation type="journal article" date="1994" name="Virus Res.">
        <title>Sequence analysis of putative E3, pVIII, and fiber genomic regions of a porcine adenovirus.</title>
        <authorList>
            <person name="Kleiboeker S.B."/>
        </authorList>
    </citation>
    <scope>NUCLEOTIDE SEQUENCE</scope>
</reference>
<accession>Q64848</accession>
<evidence type="ECO:0000256" key="1">
    <source>
        <dbReference type="SAM" id="Phobius"/>
    </source>
</evidence>
<proteinExistence type="predicted"/>
<sequence>MGLADTQDPLNVTGILHHLHRDLQYGFDQASLGLVGRAMAQQLYQNLCSLVEISVPGDGQKLQHLFPSLFGHLSTSTGCFFECETNQGELVQGGLLDAWHSTCNGLQLSPEQVSACSRQLYGSVPTQADATPPPELAPPSDPSWMDELYDVVTTNRWIQFLFGLAFLLWLYLAVWALDHSQPLQDHFNQLVHYDVKDCPEYQKHAYRGTL</sequence>
<dbReference type="EMBL" id="L23218">
    <property type="protein sequence ID" value="AAA51003.1"/>
    <property type="molecule type" value="Genomic_DNA"/>
</dbReference>
<feature type="transmembrane region" description="Helical" evidence="1">
    <location>
        <begin position="157"/>
        <end position="177"/>
    </location>
</feature>
<protein>
    <submittedName>
        <fullName evidence="2">Mastadenovirus sus4 E3 region, pVIII</fullName>
    </submittedName>
</protein>
<organism evidence="2">
    <name type="scientific">Porcine adenovirus B serotype 4</name>
    <name type="common">PAdV-4</name>
    <name type="synonym">Porcine adenovirus 4</name>
    <dbReference type="NCBI Taxonomy" id="35267"/>
    <lineage>
        <taxon>Viruses</taxon>
        <taxon>Varidnaviria</taxon>
        <taxon>Bamfordvirae</taxon>
        <taxon>Preplasmiviricota</taxon>
        <taxon>Polisuviricotina</taxon>
        <taxon>Pharingeaviricetes</taxon>
        <taxon>Rowavirales</taxon>
        <taxon>Adenoviridae</taxon>
        <taxon>Mastadenovirus</taxon>
        <taxon>Mastadenovirus porcusquartum</taxon>
    </lineage>
</organism>
<keyword evidence="1" id="KW-0472">Membrane</keyword>
<keyword evidence="1" id="KW-0812">Transmembrane</keyword>
<name>Q64848_ADEP4</name>